<dbReference type="EMBL" id="JAUSUR010000004">
    <property type="protein sequence ID" value="MDQ0361504.1"/>
    <property type="molecule type" value="Genomic_DNA"/>
</dbReference>
<dbReference type="InterPro" id="IPR020941">
    <property type="entry name" value="SUFU-like_domain"/>
</dbReference>
<accession>A0ABU0E448</accession>
<dbReference type="Pfam" id="PF05076">
    <property type="entry name" value="SUFU"/>
    <property type="match status" value="1"/>
</dbReference>
<reference evidence="2 3" key="1">
    <citation type="submission" date="2023-07" db="EMBL/GenBank/DDBJ databases">
        <title>Genomic Encyclopedia of Type Strains, Phase IV (KMG-IV): sequencing the most valuable type-strain genomes for metagenomic binning, comparative biology and taxonomic classification.</title>
        <authorList>
            <person name="Goeker M."/>
        </authorList>
    </citation>
    <scope>NUCLEOTIDE SEQUENCE [LARGE SCALE GENOMIC DNA]</scope>
    <source>
        <strain evidence="2 3">DSM 16784</strain>
    </source>
</reference>
<sequence length="225" mass="26242">MSFFKRKKKEKELNLELYSDQELEQLDTFISEHFGSADNVFHEIVSPDIHLDIGIIAPTSERNYYTLVTMGMGAHKMNIPPQLEGFFGYAELMIVLPPDWKIEDNSEEWYWPIRLLKGLARLPINCDTWLGFGHTIDNQGPFADTTNLSSSMLVSPFSVEEKGTFVDMDSKRVHFYQIIPLYNEEVNYKLEQDAESLLELMKDEYPFIINPNRKNYYKSENAYKS</sequence>
<feature type="domain" description="Suppressor of fused-like" evidence="1">
    <location>
        <begin position="49"/>
        <end position="214"/>
    </location>
</feature>
<dbReference type="SUPFAM" id="SSF103359">
    <property type="entry name" value="Suppressor of Fused, N-terminal domain"/>
    <property type="match status" value="1"/>
</dbReference>
<dbReference type="RefSeq" id="WP_307408290.1">
    <property type="nucleotide sequence ID" value="NZ_JAUSUR010000004.1"/>
</dbReference>
<dbReference type="Proteomes" id="UP001230220">
    <property type="component" value="Unassembled WGS sequence"/>
</dbReference>
<organism evidence="2 3">
    <name type="scientific">Breznakia pachnodae</name>
    <dbReference type="NCBI Taxonomy" id="265178"/>
    <lineage>
        <taxon>Bacteria</taxon>
        <taxon>Bacillati</taxon>
        <taxon>Bacillota</taxon>
        <taxon>Erysipelotrichia</taxon>
        <taxon>Erysipelotrichales</taxon>
        <taxon>Erysipelotrichaceae</taxon>
        <taxon>Breznakia</taxon>
    </lineage>
</organism>
<name>A0ABU0E448_9FIRM</name>
<evidence type="ECO:0000259" key="1">
    <source>
        <dbReference type="Pfam" id="PF05076"/>
    </source>
</evidence>
<keyword evidence="3" id="KW-1185">Reference proteome</keyword>
<comment type="caution">
    <text evidence="2">The sequence shown here is derived from an EMBL/GenBank/DDBJ whole genome shotgun (WGS) entry which is preliminary data.</text>
</comment>
<evidence type="ECO:0000313" key="3">
    <source>
        <dbReference type="Proteomes" id="UP001230220"/>
    </source>
</evidence>
<protein>
    <recommendedName>
        <fullName evidence="1">Suppressor of fused-like domain-containing protein</fullName>
    </recommendedName>
</protein>
<evidence type="ECO:0000313" key="2">
    <source>
        <dbReference type="EMBL" id="MDQ0361504.1"/>
    </source>
</evidence>
<gene>
    <name evidence="2" type="ORF">J2S15_002254</name>
</gene>
<proteinExistence type="predicted"/>
<dbReference type="InterPro" id="IPR037181">
    <property type="entry name" value="SUFU_N"/>
</dbReference>